<evidence type="ECO:0000313" key="2">
    <source>
        <dbReference type="Proteomes" id="UP000824120"/>
    </source>
</evidence>
<keyword evidence="2" id="KW-1185">Reference proteome</keyword>
<organism evidence="1 2">
    <name type="scientific">Solanum commersonii</name>
    <name type="common">Commerson's wild potato</name>
    <name type="synonym">Commerson's nightshade</name>
    <dbReference type="NCBI Taxonomy" id="4109"/>
    <lineage>
        <taxon>Eukaryota</taxon>
        <taxon>Viridiplantae</taxon>
        <taxon>Streptophyta</taxon>
        <taxon>Embryophyta</taxon>
        <taxon>Tracheophyta</taxon>
        <taxon>Spermatophyta</taxon>
        <taxon>Magnoliopsida</taxon>
        <taxon>eudicotyledons</taxon>
        <taxon>Gunneridae</taxon>
        <taxon>Pentapetalae</taxon>
        <taxon>asterids</taxon>
        <taxon>lamiids</taxon>
        <taxon>Solanales</taxon>
        <taxon>Solanaceae</taxon>
        <taxon>Solanoideae</taxon>
        <taxon>Solaneae</taxon>
        <taxon>Solanum</taxon>
    </lineage>
</organism>
<dbReference type="EMBL" id="JACXVP010000001">
    <property type="protein sequence ID" value="KAG5630446.1"/>
    <property type="molecule type" value="Genomic_DNA"/>
</dbReference>
<dbReference type="AlphaFoldDB" id="A0A9J6B141"/>
<evidence type="ECO:0000313" key="1">
    <source>
        <dbReference type="EMBL" id="KAG5630446.1"/>
    </source>
</evidence>
<dbReference type="Proteomes" id="UP000824120">
    <property type="component" value="Chromosome 1"/>
</dbReference>
<comment type="caution">
    <text evidence="1">The sequence shown here is derived from an EMBL/GenBank/DDBJ whole genome shotgun (WGS) entry which is preliminary data.</text>
</comment>
<sequence>MLRGASWRCAECSFSSHTYLLLRGSAHWNIRRDLGPFDDLPNSLGDPHEVSSLFLQSICSILIDTVKALYLNPNT</sequence>
<gene>
    <name evidence="1" type="ORF">H5410_002163</name>
</gene>
<reference evidence="1 2" key="1">
    <citation type="submission" date="2020-09" db="EMBL/GenBank/DDBJ databases">
        <title>De no assembly of potato wild relative species, Solanum commersonii.</title>
        <authorList>
            <person name="Cho K."/>
        </authorList>
    </citation>
    <scope>NUCLEOTIDE SEQUENCE [LARGE SCALE GENOMIC DNA]</scope>
    <source>
        <strain evidence="1">LZ3.2</strain>
        <tissue evidence="1">Leaf</tissue>
    </source>
</reference>
<accession>A0A9J6B141</accession>
<name>A0A9J6B141_SOLCO</name>
<proteinExistence type="predicted"/>
<protein>
    <submittedName>
        <fullName evidence="1">Uncharacterized protein</fullName>
    </submittedName>
</protein>